<evidence type="ECO:0000313" key="1">
    <source>
        <dbReference type="EMBL" id="GAA5510410.1"/>
    </source>
</evidence>
<dbReference type="Proteomes" id="UP001416858">
    <property type="component" value="Unassembled WGS sequence"/>
</dbReference>
<dbReference type="EMBL" id="BAABRO010000022">
    <property type="protein sequence ID" value="GAA5510410.1"/>
    <property type="molecule type" value="Genomic_DNA"/>
</dbReference>
<gene>
    <name evidence="1" type="ORF">Rcae01_05918</name>
</gene>
<evidence type="ECO:0000313" key="2">
    <source>
        <dbReference type="Proteomes" id="UP001416858"/>
    </source>
</evidence>
<reference evidence="1 2" key="1">
    <citation type="submission" date="2024-02" db="EMBL/GenBank/DDBJ databases">
        <title>Rhodopirellula caenicola NBRC 110016.</title>
        <authorList>
            <person name="Ichikawa N."/>
            <person name="Katano-Makiyama Y."/>
            <person name="Hidaka K."/>
        </authorList>
    </citation>
    <scope>NUCLEOTIDE SEQUENCE [LARGE SCALE GENOMIC DNA]</scope>
    <source>
        <strain evidence="1 2">NBRC 110016</strain>
    </source>
</reference>
<evidence type="ECO:0008006" key="3">
    <source>
        <dbReference type="Google" id="ProtNLM"/>
    </source>
</evidence>
<proteinExistence type="predicted"/>
<sequence>MSKNINRSSMQTVVNAVSQRQSTTQENLSSDLLPAPILRLIELGKYAEASDRLQKLPRSPLIMETLGVCLMRSNQNTLAVNLFRRLALNPGTTVIRMDASDGLRVNFATAILLHGSPSGALDILQDLQDRDCLPAVRMKAAIQQWAKGLSFWRRLDWKWNRIEPANTQVPIDFELGEFPFTIPHAKVAAELPSDGKPPKRTAPKLAA</sequence>
<protein>
    <recommendedName>
        <fullName evidence="3">Tetratricopeptide repeat protein</fullName>
    </recommendedName>
</protein>
<comment type="caution">
    <text evidence="1">The sequence shown here is derived from an EMBL/GenBank/DDBJ whole genome shotgun (WGS) entry which is preliminary data.</text>
</comment>
<organism evidence="1 2">
    <name type="scientific">Novipirellula caenicola</name>
    <dbReference type="NCBI Taxonomy" id="1536901"/>
    <lineage>
        <taxon>Bacteria</taxon>
        <taxon>Pseudomonadati</taxon>
        <taxon>Planctomycetota</taxon>
        <taxon>Planctomycetia</taxon>
        <taxon>Pirellulales</taxon>
        <taxon>Pirellulaceae</taxon>
        <taxon>Novipirellula</taxon>
    </lineage>
</organism>
<accession>A0ABP9W1P1</accession>
<name>A0ABP9W1P1_9BACT</name>
<keyword evidence="2" id="KW-1185">Reference proteome</keyword>